<dbReference type="GO" id="GO:0016787">
    <property type="term" value="F:hydrolase activity"/>
    <property type="evidence" value="ECO:0007669"/>
    <property type="project" value="UniProtKB-KW"/>
</dbReference>
<protein>
    <recommendedName>
        <fullName evidence="2">alpha-L-rhamnosidase</fullName>
        <ecNumber evidence="2">3.2.1.40</ecNumber>
    </recommendedName>
</protein>
<feature type="domain" description="Bacterial alpha-L-rhamnosidase N-terminal" evidence="5">
    <location>
        <begin position="524"/>
        <end position="689"/>
    </location>
</feature>
<evidence type="ECO:0000313" key="9">
    <source>
        <dbReference type="Proteomes" id="UP001589610"/>
    </source>
</evidence>
<keyword evidence="3 8" id="KW-0378">Hydrolase</keyword>
<dbReference type="Proteomes" id="UP001589610">
    <property type="component" value="Unassembled WGS sequence"/>
</dbReference>
<dbReference type="InterPro" id="IPR013737">
    <property type="entry name" value="Bac_rhamnosid_N"/>
</dbReference>
<dbReference type="EC" id="3.2.1.40" evidence="2"/>
<dbReference type="InterPro" id="IPR008979">
    <property type="entry name" value="Galactose-bd-like_sf"/>
</dbReference>
<dbReference type="InterPro" id="IPR035396">
    <property type="entry name" value="Bac_rhamnosid6H"/>
</dbReference>
<dbReference type="RefSeq" id="WP_386155317.1">
    <property type="nucleotide sequence ID" value="NZ_JBHMBS010000003.1"/>
</dbReference>
<dbReference type="Pfam" id="PF17390">
    <property type="entry name" value="Bac_rhamnosid_C"/>
    <property type="match status" value="1"/>
</dbReference>
<dbReference type="InterPro" id="IPR016007">
    <property type="entry name" value="Alpha_rhamnosid"/>
</dbReference>
<evidence type="ECO:0000256" key="3">
    <source>
        <dbReference type="ARBA" id="ARBA00022801"/>
    </source>
</evidence>
<evidence type="ECO:0000259" key="4">
    <source>
        <dbReference type="Pfam" id="PF05592"/>
    </source>
</evidence>
<dbReference type="PANTHER" id="PTHR33307:SF6">
    <property type="entry name" value="ALPHA-RHAMNOSIDASE (EUROFUNG)-RELATED"/>
    <property type="match status" value="1"/>
</dbReference>
<reference evidence="8 9" key="1">
    <citation type="submission" date="2024-09" db="EMBL/GenBank/DDBJ databases">
        <authorList>
            <person name="Sun Q."/>
            <person name="Mori K."/>
        </authorList>
    </citation>
    <scope>NUCLEOTIDE SEQUENCE [LARGE SCALE GENOMIC DNA]</scope>
    <source>
        <strain evidence="8 9">JCM 3028</strain>
    </source>
</reference>
<evidence type="ECO:0000313" key="8">
    <source>
        <dbReference type="EMBL" id="MFB9675413.1"/>
    </source>
</evidence>
<keyword evidence="9" id="KW-1185">Reference proteome</keyword>
<dbReference type="PANTHER" id="PTHR33307">
    <property type="entry name" value="ALPHA-RHAMNOSIDASE (EUROFUNG)"/>
    <property type="match status" value="1"/>
</dbReference>
<organism evidence="8 9">
    <name type="scientific">Streptosporangium vulgare</name>
    <dbReference type="NCBI Taxonomy" id="46190"/>
    <lineage>
        <taxon>Bacteria</taxon>
        <taxon>Bacillati</taxon>
        <taxon>Actinomycetota</taxon>
        <taxon>Actinomycetes</taxon>
        <taxon>Streptosporangiales</taxon>
        <taxon>Streptosporangiaceae</taxon>
        <taxon>Streptosporangium</taxon>
    </lineage>
</organism>
<proteinExistence type="predicted"/>
<gene>
    <name evidence="8" type="ORF">ACFFRH_07935</name>
</gene>
<dbReference type="EMBL" id="JBHMBS010000003">
    <property type="protein sequence ID" value="MFB9675413.1"/>
    <property type="molecule type" value="Genomic_DNA"/>
</dbReference>
<dbReference type="SUPFAM" id="SSF49785">
    <property type="entry name" value="Galactose-binding domain-like"/>
    <property type="match status" value="2"/>
</dbReference>
<dbReference type="InterPro" id="IPR012341">
    <property type="entry name" value="6hp_glycosidase-like_sf"/>
</dbReference>
<dbReference type="Pfam" id="PF17389">
    <property type="entry name" value="Bac_rhamnosid6H"/>
    <property type="match status" value="1"/>
</dbReference>
<dbReference type="InterPro" id="IPR013783">
    <property type="entry name" value="Ig-like_fold"/>
</dbReference>
<accession>A0ABV5T8L9</accession>
<dbReference type="InterPro" id="IPR008902">
    <property type="entry name" value="Rhamnosid_concanavalin"/>
</dbReference>
<evidence type="ECO:0000256" key="1">
    <source>
        <dbReference type="ARBA" id="ARBA00001445"/>
    </source>
</evidence>
<comment type="catalytic activity">
    <reaction evidence="1">
        <text>Hydrolysis of terminal non-reducing alpha-L-rhamnose residues in alpha-L-rhamnosides.</text>
        <dbReference type="EC" id="3.2.1.40"/>
    </reaction>
</comment>
<dbReference type="Pfam" id="PF08531">
    <property type="entry name" value="Bac_rhamnosid_N"/>
    <property type="match status" value="1"/>
</dbReference>
<name>A0ABV5T8L9_9ACTN</name>
<dbReference type="Gene3D" id="1.50.10.10">
    <property type="match status" value="1"/>
</dbReference>
<feature type="domain" description="Alpha-L-rhamnosidase six-hairpin glycosidase" evidence="6">
    <location>
        <begin position="809"/>
        <end position="1142"/>
    </location>
</feature>
<dbReference type="Pfam" id="PF25788">
    <property type="entry name" value="Ig_Rha78A_N"/>
    <property type="match status" value="1"/>
</dbReference>
<evidence type="ECO:0000259" key="6">
    <source>
        <dbReference type="Pfam" id="PF17389"/>
    </source>
</evidence>
<dbReference type="InterPro" id="IPR035398">
    <property type="entry name" value="Bac_rhamnosid_C"/>
</dbReference>
<feature type="domain" description="Alpha-L-rhamnosidase C-terminal" evidence="7">
    <location>
        <begin position="1150"/>
        <end position="1217"/>
    </location>
</feature>
<dbReference type="Gene3D" id="2.60.120.260">
    <property type="entry name" value="Galactose-binding domain-like"/>
    <property type="match status" value="4"/>
</dbReference>
<evidence type="ECO:0000259" key="5">
    <source>
        <dbReference type="Pfam" id="PF08531"/>
    </source>
</evidence>
<sequence>MPFPSLHPGRSRTALWTALWTLALCALVAGLLPAVAAPARAAAPVGLAGANWIWSPGGDARQSVPAGTRYLRRTFTVPVGAVTEAQLVATGDDTLDVWLNGVPLATSPRAEHSWRRALYVDLAAAVRSGANTLAVAARNTTAGAAGVIGRLRVVTAGGTVELVTDGAWKAAETVTPGWTEPGFADSSWPAAAVSGAYGITPWNSDVTAPDLAAASPLTVTAPVTERRVAPIGVDTARPRFGWQLTSAAPGQIQAAYQIIVASTEARAQAGTGDVWDSGRVVSGKSVDAVYGGGALASQTRYHWRVRVWDTQGRAGGWGPAHWFETGLLAPATEWRAAFVGAPATAPSLSGASWIWYPEGDPAVSAPQATRFLRRQFTLPSGAITRARLTVTGDDTADVWVNGVQVSTSPRATDSWKSAAVVDVASRLQAGTNTLAVSAQNTTVSPAGMIAALEVVVAGATTRIVTDAGWKASQSGPSGWEQPGFADASWPAARAVAAYGSGPWASNVSAAEAAPYLRKGFSLGKPVAEARLLVTALGLHETRINGTRVGQEVLAPGWTDYNKRLTYRAFDVTSLVRQGDNAVGAQLGRGWYAGSLGFAGSQKYGTQPWYSAQLRVRFTDGTETTVLTDSSWRTAPGPITADDLYHGEDYDARATRTGWDTSGFDDSAWSAVRVRAEAKPTLVSAVDPGVVAQQDIAAQSVTQPKPGVWVVDLGQNFTGWNRLRVRGPAGTTVTMRHAEVLNADGTIYTANLRSARQTDRFTLAGTGADEVYEPRFTVHGYRYVELTGFPGTPTTASLTGRAAWTGGAPTGTFDSSSALVDRLQHNILWGARSNMLSVPTDCPQRDERLGWTGDIAIFAQTSTFNFDVHGLLDKFSDDLTDAQRADGAFTDVAPDVCCGAGKAGWADAGVIVPYTLWQRYGDLRVVDEHYAGMKRWVDYSRATSGSDLIRNQETYGDWLNVDDNTANDLISTAYFGYSARLLSRMAAATGRTADAASYGTLADQVAQAFTARFVAADGTVSGNTQTGYVLALSFGMVPESRAQAVADKLAAKVASRDGHLSVGFLGVENLLPVLADHGHLGTAYQILLQPGYPGWGYMSGRGATTIWERWDGIRTDGSFQDPGMNSFNHYGLGSVGDWLYRTVGGLGPDTRDPGYRRITIAPRPGGGLTSGKADLRTPYGRALSDWSIGGGTLTLRVEIPANATATVRVPAASATAVTGPPEAVPMGYEGGAAVFRLGAGSYTFTAPA</sequence>
<dbReference type="InterPro" id="IPR008928">
    <property type="entry name" value="6-hairpin_glycosidase_sf"/>
</dbReference>
<evidence type="ECO:0000259" key="7">
    <source>
        <dbReference type="Pfam" id="PF17390"/>
    </source>
</evidence>
<dbReference type="Pfam" id="PF05592">
    <property type="entry name" value="Bac_rhamnosid"/>
    <property type="match status" value="1"/>
</dbReference>
<feature type="domain" description="Alpha-L-rhamnosidase concanavalin-like" evidence="4">
    <location>
        <begin position="703"/>
        <end position="801"/>
    </location>
</feature>
<dbReference type="Gene3D" id="2.60.420.10">
    <property type="entry name" value="Maltose phosphorylase, domain 3"/>
    <property type="match status" value="1"/>
</dbReference>
<dbReference type="SUPFAM" id="SSF48208">
    <property type="entry name" value="Six-hairpin glycosidases"/>
    <property type="match status" value="1"/>
</dbReference>
<evidence type="ECO:0000256" key="2">
    <source>
        <dbReference type="ARBA" id="ARBA00012652"/>
    </source>
</evidence>
<dbReference type="Gene3D" id="2.60.40.10">
    <property type="entry name" value="Immunoglobulins"/>
    <property type="match status" value="1"/>
</dbReference>
<comment type="caution">
    <text evidence="8">The sequence shown here is derived from an EMBL/GenBank/DDBJ whole genome shotgun (WGS) entry which is preliminary data.</text>
</comment>